<comment type="caution">
    <text evidence="2">The sequence shown here is derived from an EMBL/GenBank/DDBJ whole genome shotgun (WGS) entry which is preliminary data.</text>
</comment>
<keyword evidence="1" id="KW-0472">Membrane</keyword>
<feature type="transmembrane region" description="Helical" evidence="1">
    <location>
        <begin position="6"/>
        <end position="24"/>
    </location>
</feature>
<evidence type="ECO:0000256" key="1">
    <source>
        <dbReference type="SAM" id="Phobius"/>
    </source>
</evidence>
<dbReference type="EMBL" id="RZGY01000001">
    <property type="protein sequence ID" value="RUQ85964.1"/>
    <property type="molecule type" value="Genomic_DNA"/>
</dbReference>
<reference evidence="2 4" key="1">
    <citation type="submission" date="2018-03" db="EMBL/GenBank/DDBJ databases">
        <title>Genomic Encyclopedia of Archaeal and Bacterial Type Strains, Phase II (KMG-II): from individual species to whole genera.</title>
        <authorList>
            <person name="Goeker M."/>
        </authorList>
    </citation>
    <scope>NUCLEOTIDE SEQUENCE [LARGE SCALE GENOMIC DNA]</scope>
    <source>
        <strain evidence="2 4">DSM 21548</strain>
    </source>
</reference>
<dbReference type="AlphaFoldDB" id="A0A2P8H0A0"/>
<dbReference type="EMBL" id="PYAU01000001">
    <property type="protein sequence ID" value="PSL39646.1"/>
    <property type="molecule type" value="Genomic_DNA"/>
</dbReference>
<name>A0A2P8H0A0_9MICO</name>
<evidence type="ECO:0000313" key="2">
    <source>
        <dbReference type="EMBL" id="PSL39646.1"/>
    </source>
</evidence>
<sequence>MTLDGASLLATLYPIGVLILLVETRSLRDLEGPRLGRHSKVTRLRILFSPVGMELVLVNLGVFCGLGGTVIAAYVVAIGERPNAYVGGTIAIDGAVLAIAVYWFALRLLKSRFD</sequence>
<keyword evidence="1" id="KW-1133">Transmembrane helix</keyword>
<feature type="transmembrane region" description="Helical" evidence="1">
    <location>
        <begin position="84"/>
        <end position="105"/>
    </location>
</feature>
<dbReference type="Proteomes" id="UP000268291">
    <property type="component" value="Unassembled WGS sequence"/>
</dbReference>
<gene>
    <name evidence="2" type="ORF">CLV49_3290</name>
    <name evidence="3" type="ORF">ELQ93_02805</name>
</gene>
<evidence type="ECO:0000313" key="4">
    <source>
        <dbReference type="Proteomes" id="UP000241203"/>
    </source>
</evidence>
<dbReference type="OrthoDB" id="10010288at2"/>
<evidence type="ECO:0000313" key="5">
    <source>
        <dbReference type="Proteomes" id="UP000268291"/>
    </source>
</evidence>
<accession>A0A2P8H0A0</accession>
<feature type="transmembrane region" description="Helical" evidence="1">
    <location>
        <begin position="45"/>
        <end position="78"/>
    </location>
</feature>
<protein>
    <submittedName>
        <fullName evidence="2">Uncharacterized protein</fullName>
    </submittedName>
</protein>
<dbReference type="RefSeq" id="WP_106564483.1">
    <property type="nucleotide sequence ID" value="NZ_PYAU01000001.1"/>
</dbReference>
<dbReference type="Proteomes" id="UP000241203">
    <property type="component" value="Unassembled WGS sequence"/>
</dbReference>
<proteinExistence type="predicted"/>
<reference evidence="3 5" key="2">
    <citation type="submission" date="2018-12" db="EMBL/GenBank/DDBJ databases">
        <authorList>
            <person name="hu s."/>
            <person name="Xu Y."/>
            <person name="Xu B."/>
            <person name="Li F."/>
        </authorList>
    </citation>
    <scope>NUCLEOTIDE SEQUENCE [LARGE SCALE GENOMIC DNA]</scope>
    <source>
        <strain evidence="3 5">KSW2-17</strain>
    </source>
</reference>
<keyword evidence="1" id="KW-0812">Transmembrane</keyword>
<organism evidence="2 4">
    <name type="scientific">Labedella gwakjiensis</name>
    <dbReference type="NCBI Taxonomy" id="390269"/>
    <lineage>
        <taxon>Bacteria</taxon>
        <taxon>Bacillati</taxon>
        <taxon>Actinomycetota</taxon>
        <taxon>Actinomycetes</taxon>
        <taxon>Micrococcales</taxon>
        <taxon>Microbacteriaceae</taxon>
        <taxon>Labedella</taxon>
    </lineage>
</organism>
<keyword evidence="5" id="KW-1185">Reference proteome</keyword>
<evidence type="ECO:0000313" key="3">
    <source>
        <dbReference type="EMBL" id="RUQ85964.1"/>
    </source>
</evidence>